<dbReference type="InterPro" id="IPR013830">
    <property type="entry name" value="SGNH_hydro"/>
</dbReference>
<dbReference type="eggNOG" id="COG2755">
    <property type="taxonomic scope" value="Bacteria"/>
</dbReference>
<dbReference type="RefSeq" id="WP_008788099.1">
    <property type="nucleotide sequence ID" value="NZ_GL636578.1"/>
</dbReference>
<dbReference type="Pfam" id="PF13472">
    <property type="entry name" value="Lipase_GDSL_2"/>
    <property type="match status" value="1"/>
</dbReference>
<gene>
    <name evidence="2" type="ORF">HMPREF9488_00983</name>
</gene>
<dbReference type="PANTHER" id="PTHR30383">
    <property type="entry name" value="THIOESTERASE 1/PROTEASE 1/LYSOPHOSPHOLIPASE L1"/>
    <property type="match status" value="1"/>
</dbReference>
<dbReference type="GO" id="GO:0004622">
    <property type="term" value="F:phosphatidylcholine lysophospholipase activity"/>
    <property type="evidence" value="ECO:0007669"/>
    <property type="project" value="TreeGrafter"/>
</dbReference>
<dbReference type="InterPro" id="IPR036514">
    <property type="entry name" value="SGNH_hydro_sf"/>
</dbReference>
<dbReference type="EMBL" id="ADKX01000016">
    <property type="protein sequence ID" value="EFW05712.1"/>
    <property type="molecule type" value="Genomic_DNA"/>
</dbReference>
<organism evidence="2 3">
    <name type="scientific">Coprobacillus cateniformis</name>
    <dbReference type="NCBI Taxonomy" id="100884"/>
    <lineage>
        <taxon>Bacteria</taxon>
        <taxon>Bacillati</taxon>
        <taxon>Bacillota</taxon>
        <taxon>Erysipelotrichia</taxon>
        <taxon>Erysipelotrichales</taxon>
        <taxon>Coprobacillaceae</taxon>
        <taxon>Coprobacillus</taxon>
    </lineage>
</organism>
<name>E7G895_9FIRM</name>
<dbReference type="HOGENOM" id="CLU_051989_6_2_9"/>
<comment type="caution">
    <text evidence="2">The sequence shown here is derived from an EMBL/GenBank/DDBJ whole genome shotgun (WGS) entry which is preliminary data.</text>
</comment>
<dbReference type="InterPro" id="IPR051532">
    <property type="entry name" value="Ester_Hydrolysis_Enzymes"/>
</dbReference>
<dbReference type="PANTHER" id="PTHR30383:SF5">
    <property type="entry name" value="SGNH HYDROLASE-TYPE ESTERASE DOMAIN-CONTAINING PROTEIN"/>
    <property type="match status" value="1"/>
</dbReference>
<feature type="domain" description="SGNH hydrolase-type esterase" evidence="1">
    <location>
        <begin position="27"/>
        <end position="198"/>
    </location>
</feature>
<reference evidence="2 3" key="1">
    <citation type="submission" date="2010-12" db="EMBL/GenBank/DDBJ databases">
        <title>The Genome Sequence of Coprobacillus sp. strain 29_1.</title>
        <authorList>
            <consortium name="The Broad Institute Genome Sequencing Platform"/>
            <person name="Earl A."/>
            <person name="Ward D."/>
            <person name="Feldgarden M."/>
            <person name="Gevers D."/>
            <person name="Daigneault M."/>
            <person name="Sibley C.D."/>
            <person name="White A."/>
            <person name="Strauss J."/>
            <person name="Allen-Vercoe E."/>
            <person name="Young S.K."/>
            <person name="Zeng Q."/>
            <person name="Gargeya S."/>
            <person name="Fitzgerald M."/>
            <person name="Haas B."/>
            <person name="Abouelleil A."/>
            <person name="Alvarado L."/>
            <person name="Arachchi H.M."/>
            <person name="Berlin A."/>
            <person name="Brown A."/>
            <person name="Chapman S.B."/>
            <person name="Chen Z."/>
            <person name="Dunbar C."/>
            <person name="Freedman E."/>
            <person name="Gearin G."/>
            <person name="Gellesch M."/>
            <person name="Goldberg J."/>
            <person name="Griggs A."/>
            <person name="Gujja S."/>
            <person name="Heilman E."/>
            <person name="Heiman D."/>
            <person name="Howarth C."/>
            <person name="Larson L."/>
            <person name="Lui A."/>
            <person name="MacDonald P.J.P."/>
            <person name="Mehta T."/>
            <person name="Montmayeur A."/>
            <person name="Murphy C."/>
            <person name="Neiman D."/>
            <person name="Pearson M."/>
            <person name="Priest M."/>
            <person name="Roberts A."/>
            <person name="Saif S."/>
            <person name="Shea T."/>
            <person name="Shenoy N."/>
            <person name="Sisk P."/>
            <person name="Stolte C."/>
            <person name="Sykes S."/>
            <person name="White J."/>
            <person name="Yandava C."/>
            <person name="Nusbaum C."/>
            <person name="Birren B."/>
        </authorList>
    </citation>
    <scope>NUCLEOTIDE SEQUENCE [LARGE SCALE GENOMIC DNA]</scope>
    <source>
        <strain evidence="2 3">29_1</strain>
    </source>
</reference>
<dbReference type="Gene3D" id="3.40.50.1110">
    <property type="entry name" value="SGNH hydrolase"/>
    <property type="match status" value="1"/>
</dbReference>
<dbReference type="AlphaFoldDB" id="E7G895"/>
<protein>
    <recommendedName>
        <fullName evidence="1">SGNH hydrolase-type esterase domain-containing protein</fullName>
    </recommendedName>
</protein>
<evidence type="ECO:0000259" key="1">
    <source>
        <dbReference type="Pfam" id="PF13472"/>
    </source>
</evidence>
<proteinExistence type="predicted"/>
<sequence>MGENEIIHKTKNYEEISVTSMKETTVFFGDSITELCPVEDLYSIYTKQTGIPVINRGISAETTSTMLTRIDKTVLVMEPKNLVMLMGINDISQKVDNQQIVNNIHKMITLTKQKSPHTHIILQAVYPVNKSERESLYDQFQLKDRDNETINSLNKMLEELATKENITFVNVNSYLMNENGELKNEFTFDGLHPNMQGYLAIRDAIMQTLR</sequence>
<dbReference type="Proteomes" id="UP000003157">
    <property type="component" value="Unassembled WGS sequence"/>
</dbReference>
<dbReference type="STRING" id="100884.GCA_000269565_02830"/>
<keyword evidence="3" id="KW-1185">Reference proteome</keyword>
<dbReference type="SUPFAM" id="SSF52266">
    <property type="entry name" value="SGNH hydrolase"/>
    <property type="match status" value="1"/>
</dbReference>
<accession>E7G895</accession>
<evidence type="ECO:0000313" key="3">
    <source>
        <dbReference type="Proteomes" id="UP000003157"/>
    </source>
</evidence>
<evidence type="ECO:0000313" key="2">
    <source>
        <dbReference type="EMBL" id="EFW05712.1"/>
    </source>
</evidence>